<evidence type="ECO:0000259" key="4">
    <source>
        <dbReference type="Pfam" id="PF05368"/>
    </source>
</evidence>
<proteinExistence type="inferred from homology"/>
<evidence type="ECO:0000256" key="3">
    <source>
        <dbReference type="ARBA" id="ARBA00023002"/>
    </source>
</evidence>
<dbReference type="SUPFAM" id="SSF51735">
    <property type="entry name" value="NAD(P)-binding Rossmann-fold domains"/>
    <property type="match status" value="1"/>
</dbReference>
<dbReference type="PANTHER" id="PTHR47706">
    <property type="entry name" value="NMRA-LIKE FAMILY PROTEIN"/>
    <property type="match status" value="1"/>
</dbReference>
<dbReference type="GeneID" id="69012803"/>
<organism evidence="5 6">
    <name type="scientific">Colletotrichum gloeosporioides</name>
    <name type="common">Anthracnose fungus</name>
    <name type="synonym">Glomerella cingulata</name>
    <dbReference type="NCBI Taxonomy" id="474922"/>
    <lineage>
        <taxon>Eukaryota</taxon>
        <taxon>Fungi</taxon>
        <taxon>Dikarya</taxon>
        <taxon>Ascomycota</taxon>
        <taxon>Pezizomycotina</taxon>
        <taxon>Sordariomycetes</taxon>
        <taxon>Hypocreomycetidae</taxon>
        <taxon>Glomerellales</taxon>
        <taxon>Glomerellaceae</taxon>
        <taxon>Colletotrichum</taxon>
        <taxon>Colletotrichum gloeosporioides species complex</taxon>
    </lineage>
</organism>
<dbReference type="GO" id="GO:0016491">
    <property type="term" value="F:oxidoreductase activity"/>
    <property type="evidence" value="ECO:0007669"/>
    <property type="project" value="UniProtKB-KW"/>
</dbReference>
<dbReference type="RefSeq" id="XP_045264773.1">
    <property type="nucleotide sequence ID" value="XM_045405671.1"/>
</dbReference>
<evidence type="ECO:0000256" key="1">
    <source>
        <dbReference type="ARBA" id="ARBA00005725"/>
    </source>
</evidence>
<evidence type="ECO:0000313" key="5">
    <source>
        <dbReference type="EMBL" id="KAF3805614.1"/>
    </source>
</evidence>
<dbReference type="Pfam" id="PF05368">
    <property type="entry name" value="NmrA"/>
    <property type="match status" value="1"/>
</dbReference>
<gene>
    <name evidence="5" type="ORF">GCG54_00005653</name>
</gene>
<dbReference type="EMBL" id="WVTB01000041">
    <property type="protein sequence ID" value="KAF3805614.1"/>
    <property type="molecule type" value="Genomic_DNA"/>
</dbReference>
<dbReference type="Proteomes" id="UP000613401">
    <property type="component" value="Unassembled WGS sequence"/>
</dbReference>
<dbReference type="InterPro" id="IPR008030">
    <property type="entry name" value="NmrA-like"/>
</dbReference>
<dbReference type="Gene3D" id="3.40.50.720">
    <property type="entry name" value="NAD(P)-binding Rossmann-like Domain"/>
    <property type="match status" value="1"/>
</dbReference>
<keyword evidence="3" id="KW-0560">Oxidoreductase</keyword>
<reference evidence="5" key="2">
    <citation type="submission" date="2020-03" db="EMBL/GenBank/DDBJ databases">
        <authorList>
            <person name="Fu F.-F."/>
            <person name="Chen J."/>
        </authorList>
    </citation>
    <scope>NUCLEOTIDE SEQUENCE</scope>
    <source>
        <strain evidence="5">Lc1</strain>
    </source>
</reference>
<feature type="domain" description="NmrA-like" evidence="4">
    <location>
        <begin position="4"/>
        <end position="270"/>
    </location>
</feature>
<protein>
    <submittedName>
        <fullName evidence="5">Oxidoreductase swnN</fullName>
    </submittedName>
</protein>
<comment type="similarity">
    <text evidence="1">Belongs to the NmrA-type oxidoreductase family. Isoflavone reductase subfamily.</text>
</comment>
<sequence>MVIVAVAGGTGGVGRAIVEQLQLSGKHEFFVMGRKVTTPIVMIETTPRGYYTGLFIRSIHWIQADIMSFKSPSPALPGAPSFLEVDYENVNALVKVLEEHNIDTVISALNPESEKSSNAQINLIAAADKSKTTQRFVPSEYFTPVDKNNLHESFGEQYRLANAMAIEKSGLEYIRIYAGLFMDYWAMPNVHSYMMPFSPGIDMSLRKAVVPGTGNDVMSMTYTIDLARFIVRLLDQDNWPKTASISGSDATFNEIIALLEKYHNAKFEVVYDDVEKLKNGDATLVSIPDESSGIPVALLKQMTVAFSLMVVSGVCALPKEGRLNDMFPELRLTTVEELLAKAWANN</sequence>
<dbReference type="PANTHER" id="PTHR47706:SF4">
    <property type="entry name" value="NMRA-LIKE DOMAIN-CONTAINING PROTEIN"/>
    <property type="match status" value="1"/>
</dbReference>
<name>A0A8H4CKM3_COLGL</name>
<evidence type="ECO:0000313" key="6">
    <source>
        <dbReference type="Proteomes" id="UP000613401"/>
    </source>
</evidence>
<evidence type="ECO:0000256" key="2">
    <source>
        <dbReference type="ARBA" id="ARBA00022857"/>
    </source>
</evidence>
<accession>A0A8H4CKM3</accession>
<dbReference type="Gene3D" id="3.90.25.10">
    <property type="entry name" value="UDP-galactose 4-epimerase, domain 1"/>
    <property type="match status" value="1"/>
</dbReference>
<keyword evidence="2" id="KW-0521">NADP</keyword>
<dbReference type="AlphaFoldDB" id="A0A8H4CKM3"/>
<dbReference type="InterPro" id="IPR051609">
    <property type="entry name" value="NmrA/Isoflavone_reductase-like"/>
</dbReference>
<keyword evidence="6" id="KW-1185">Reference proteome</keyword>
<comment type="caution">
    <text evidence="5">The sequence shown here is derived from an EMBL/GenBank/DDBJ whole genome shotgun (WGS) entry which is preliminary data.</text>
</comment>
<reference evidence="5" key="1">
    <citation type="journal article" date="2020" name="Phytopathology">
        <title>Genome sequence and comparative analysis of Colletotrichum gloeosporioides isolated from Liriodendron leaves.</title>
        <authorList>
            <person name="Fu F.F."/>
            <person name="Hao Z."/>
            <person name="Wang P."/>
            <person name="Lu Y."/>
            <person name="Xue L.J."/>
            <person name="Wei G."/>
            <person name="Tian Y."/>
            <person name="Baishi H."/>
            <person name="Xu H."/>
            <person name="Shi J."/>
            <person name="Cheng T."/>
            <person name="Wang G."/>
            <person name="Yi Y."/>
            <person name="Chen J."/>
        </authorList>
    </citation>
    <scope>NUCLEOTIDE SEQUENCE</scope>
    <source>
        <strain evidence="5">Lc1</strain>
    </source>
</reference>
<dbReference type="InterPro" id="IPR036291">
    <property type="entry name" value="NAD(P)-bd_dom_sf"/>
</dbReference>